<evidence type="ECO:0000313" key="4">
    <source>
        <dbReference type="Proteomes" id="UP000094936"/>
    </source>
</evidence>
<dbReference type="Pfam" id="PF12804">
    <property type="entry name" value="NTP_transf_3"/>
    <property type="match status" value="1"/>
</dbReference>
<dbReference type="InterPro" id="IPR025877">
    <property type="entry name" value="MobA-like_NTP_Trfase"/>
</dbReference>
<comment type="caution">
    <text evidence="3">The sequence shown here is derived from an EMBL/GenBank/DDBJ whole genome shotgun (WGS) entry which is preliminary data.</text>
</comment>
<proteinExistence type="predicted"/>
<protein>
    <recommendedName>
        <fullName evidence="2">MobA-like NTP transferase domain-containing protein</fullName>
    </recommendedName>
</protein>
<evidence type="ECO:0000313" key="3">
    <source>
        <dbReference type="EMBL" id="ODA31578.1"/>
    </source>
</evidence>
<dbReference type="AlphaFoldDB" id="A0A1C3EEB3"/>
<evidence type="ECO:0000259" key="2">
    <source>
        <dbReference type="Pfam" id="PF12804"/>
    </source>
</evidence>
<dbReference type="CDD" id="cd04182">
    <property type="entry name" value="GT_2_like_f"/>
    <property type="match status" value="1"/>
</dbReference>
<dbReference type="Gene3D" id="3.90.550.10">
    <property type="entry name" value="Spore Coat Polysaccharide Biosynthesis Protein SpsA, Chain A"/>
    <property type="match status" value="1"/>
</dbReference>
<dbReference type="Proteomes" id="UP000094936">
    <property type="component" value="Unassembled WGS sequence"/>
</dbReference>
<dbReference type="RefSeq" id="WP_068904215.1">
    <property type="nucleotide sequence ID" value="NZ_JBHUIF010000033.1"/>
</dbReference>
<evidence type="ECO:0000256" key="1">
    <source>
        <dbReference type="ARBA" id="ARBA00022842"/>
    </source>
</evidence>
<reference evidence="3 4" key="1">
    <citation type="submission" date="2016-05" db="EMBL/GenBank/DDBJ databases">
        <title>Genomic Taxonomy of the Vibrionaceae.</title>
        <authorList>
            <person name="Gomez-Gil B."/>
            <person name="Enciso-Ibarra J."/>
        </authorList>
    </citation>
    <scope>NUCLEOTIDE SEQUENCE [LARGE SCALE GENOMIC DNA]</scope>
    <source>
        <strain evidence="3 4">CAIM 1920</strain>
    </source>
</reference>
<dbReference type="SUPFAM" id="SSF53448">
    <property type="entry name" value="Nucleotide-diphospho-sugar transferases"/>
    <property type="match status" value="1"/>
</dbReference>
<name>A0A1C3EEB3_9GAMM</name>
<dbReference type="PANTHER" id="PTHR43777">
    <property type="entry name" value="MOLYBDENUM COFACTOR CYTIDYLYLTRANSFERASE"/>
    <property type="match status" value="1"/>
</dbReference>
<feature type="domain" description="MobA-like NTP transferase" evidence="2">
    <location>
        <begin position="14"/>
        <end position="186"/>
    </location>
</feature>
<dbReference type="STRING" id="1080227.A8L45_16355"/>
<accession>A0A1C3EEB3</accession>
<organism evidence="3 4">
    <name type="scientific">Veronia pacifica</name>
    <dbReference type="NCBI Taxonomy" id="1080227"/>
    <lineage>
        <taxon>Bacteria</taxon>
        <taxon>Pseudomonadati</taxon>
        <taxon>Pseudomonadota</taxon>
        <taxon>Gammaproteobacteria</taxon>
        <taxon>Vibrionales</taxon>
        <taxon>Vibrionaceae</taxon>
        <taxon>Veronia</taxon>
    </lineage>
</organism>
<sequence>MATEWHSAMKTVGVVLLAAGLSRRMGEVNKLLLDIDGQPMVARMAKMFSETGAGDLVCVTGFEVEHVTEALAGMSVRAVHNPDFEDGQQSSVLVGLNAVSSECRHVIVALADQPSLSVEDVLTLASAHFMECRHRAAQEGMNEPELITVPYNEHGRGNPVMMTMACLRDVAGGKVSLGCRKLIDKHPEWVHRFDVDSEGFYLDIDRPQDWDRLSAGRQ</sequence>
<dbReference type="EMBL" id="LYBM01000033">
    <property type="protein sequence ID" value="ODA31578.1"/>
    <property type="molecule type" value="Genomic_DNA"/>
</dbReference>
<keyword evidence="4" id="KW-1185">Reference proteome</keyword>
<dbReference type="GO" id="GO:0016779">
    <property type="term" value="F:nucleotidyltransferase activity"/>
    <property type="evidence" value="ECO:0007669"/>
    <property type="project" value="UniProtKB-ARBA"/>
</dbReference>
<dbReference type="PANTHER" id="PTHR43777:SF1">
    <property type="entry name" value="MOLYBDENUM COFACTOR CYTIDYLYLTRANSFERASE"/>
    <property type="match status" value="1"/>
</dbReference>
<keyword evidence="1" id="KW-0460">Magnesium</keyword>
<dbReference type="InterPro" id="IPR029044">
    <property type="entry name" value="Nucleotide-diphossugar_trans"/>
</dbReference>
<gene>
    <name evidence="3" type="ORF">A8L45_16355</name>
</gene>